<dbReference type="EMBL" id="CAIIXF020000011">
    <property type="protein sequence ID" value="CAH1798187.1"/>
    <property type="molecule type" value="Genomic_DNA"/>
</dbReference>
<evidence type="ECO:0000313" key="7">
    <source>
        <dbReference type="EMBL" id="CAH1798187.1"/>
    </source>
</evidence>
<evidence type="ECO:0000256" key="2">
    <source>
        <dbReference type="ARBA" id="ARBA00022525"/>
    </source>
</evidence>
<dbReference type="Gene3D" id="2.20.100.10">
    <property type="entry name" value="Thrombospondin type-1 (TSP1) repeat"/>
    <property type="match status" value="1"/>
</dbReference>
<dbReference type="OrthoDB" id="446173at2759"/>
<accession>A0A8S4PWF9</accession>
<dbReference type="InterPro" id="IPR052065">
    <property type="entry name" value="Compl_asym_regulator"/>
</dbReference>
<dbReference type="Gene3D" id="2.120.10.30">
    <property type="entry name" value="TolB, C-terminal domain"/>
    <property type="match status" value="1"/>
</dbReference>
<evidence type="ECO:0000256" key="5">
    <source>
        <dbReference type="ARBA" id="ARBA00023157"/>
    </source>
</evidence>
<keyword evidence="2" id="KW-0964">Secreted</keyword>
<dbReference type="Gene3D" id="1.20.58.130">
    <property type="match status" value="1"/>
</dbReference>
<name>A0A8S4PWF9_OWEFU</name>
<protein>
    <submittedName>
        <fullName evidence="7">Uncharacterized protein</fullName>
    </submittedName>
</protein>
<keyword evidence="6" id="KW-0175">Coiled coil</keyword>
<dbReference type="InterPro" id="IPR000884">
    <property type="entry name" value="TSP1_rpt"/>
</dbReference>
<dbReference type="PANTHER" id="PTHR22906:SF43">
    <property type="entry name" value="PROPERDIN"/>
    <property type="match status" value="1"/>
</dbReference>
<evidence type="ECO:0000256" key="3">
    <source>
        <dbReference type="ARBA" id="ARBA00022729"/>
    </source>
</evidence>
<dbReference type="SUPFAM" id="SSF82895">
    <property type="entry name" value="TSP-1 type 1 repeat"/>
    <property type="match status" value="1"/>
</dbReference>
<evidence type="ECO:0000256" key="4">
    <source>
        <dbReference type="ARBA" id="ARBA00022737"/>
    </source>
</evidence>
<keyword evidence="8" id="KW-1185">Reference proteome</keyword>
<feature type="coiled-coil region" evidence="6">
    <location>
        <begin position="51"/>
        <end position="78"/>
    </location>
</feature>
<comment type="caution">
    <text evidence="7">The sequence shown here is derived from an EMBL/GenBank/DDBJ whole genome shotgun (WGS) entry which is preliminary data.</text>
</comment>
<dbReference type="FunFam" id="2.20.100.10:FF:000001">
    <property type="entry name" value="semaphorin-5A isoform X1"/>
    <property type="match status" value="1"/>
</dbReference>
<sequence>MVRRIRGTLLLNTSSIFNIPETNSASKTCNKRMLSIKADIEELKEKTDASIISIKHDLSDLKEEMVSLKEEMVSCFDDIKEIIAALKSEFAVSKIDEPKDRVNGGPGTWSAWGACSTTCGDGEQTRTRACDNPAPAHGGSQCNSSDLTDTRSCNDAECPVTVGKLKSIPIVAKRQLQSRDIYDLAVTSSGHIVVTGRSNTTIYASDYSLIKDIGQTFIRVTVTSDDQLVFTDGSSTIYFYTADGNHIRNINTGSSYHLRGITTLSTGQLVVCDDYTDNVYIVEQDTGNATPLSAPGTFSGPGYVTTNSKGVVIVSDFYGHSIKGLDQDGNILFSSHTGISRHNYSSAWCAVVHSNVLCNVYKHRADV</sequence>
<dbReference type="SUPFAM" id="SSF101898">
    <property type="entry name" value="NHL repeat"/>
    <property type="match status" value="1"/>
</dbReference>
<proteinExistence type="predicted"/>
<evidence type="ECO:0000256" key="6">
    <source>
        <dbReference type="SAM" id="Coils"/>
    </source>
</evidence>
<dbReference type="Proteomes" id="UP000749559">
    <property type="component" value="Unassembled WGS sequence"/>
</dbReference>
<dbReference type="InterPro" id="IPR036383">
    <property type="entry name" value="TSP1_rpt_sf"/>
</dbReference>
<dbReference type="SMART" id="SM00209">
    <property type="entry name" value="TSP1"/>
    <property type="match status" value="1"/>
</dbReference>
<dbReference type="Pfam" id="PF00090">
    <property type="entry name" value="TSP_1"/>
    <property type="match status" value="1"/>
</dbReference>
<organism evidence="7 8">
    <name type="scientific">Owenia fusiformis</name>
    <name type="common">Polychaete worm</name>
    <dbReference type="NCBI Taxonomy" id="6347"/>
    <lineage>
        <taxon>Eukaryota</taxon>
        <taxon>Metazoa</taxon>
        <taxon>Spiralia</taxon>
        <taxon>Lophotrochozoa</taxon>
        <taxon>Annelida</taxon>
        <taxon>Polychaeta</taxon>
        <taxon>Sedentaria</taxon>
        <taxon>Canalipalpata</taxon>
        <taxon>Sabellida</taxon>
        <taxon>Oweniida</taxon>
        <taxon>Oweniidae</taxon>
        <taxon>Owenia</taxon>
    </lineage>
</organism>
<comment type="subcellular location">
    <subcellularLocation>
        <location evidence="1">Secreted</location>
    </subcellularLocation>
</comment>
<dbReference type="PANTHER" id="PTHR22906">
    <property type="entry name" value="PROPERDIN"/>
    <property type="match status" value="1"/>
</dbReference>
<keyword evidence="5" id="KW-1015">Disulfide bond</keyword>
<dbReference type="PROSITE" id="PS50092">
    <property type="entry name" value="TSP1"/>
    <property type="match status" value="1"/>
</dbReference>
<reference evidence="7" key="1">
    <citation type="submission" date="2022-03" db="EMBL/GenBank/DDBJ databases">
        <authorList>
            <person name="Martin C."/>
        </authorList>
    </citation>
    <scope>NUCLEOTIDE SEQUENCE</scope>
</reference>
<dbReference type="AlphaFoldDB" id="A0A8S4PWF9"/>
<evidence type="ECO:0000256" key="1">
    <source>
        <dbReference type="ARBA" id="ARBA00004613"/>
    </source>
</evidence>
<gene>
    <name evidence="7" type="ORF">OFUS_LOCUS22356</name>
</gene>
<dbReference type="InterPro" id="IPR011042">
    <property type="entry name" value="6-blade_b-propeller_TolB-like"/>
</dbReference>
<evidence type="ECO:0000313" key="8">
    <source>
        <dbReference type="Proteomes" id="UP000749559"/>
    </source>
</evidence>
<keyword evidence="4" id="KW-0677">Repeat</keyword>
<keyword evidence="3" id="KW-0732">Signal</keyword>